<name>A0ABW8Y034_9FLAO</name>
<dbReference type="Pfam" id="PF14343">
    <property type="entry name" value="PrcB_C"/>
    <property type="match status" value="1"/>
</dbReference>
<proteinExistence type="predicted"/>
<keyword evidence="1" id="KW-0732">Signal</keyword>
<keyword evidence="3" id="KW-0645">Protease</keyword>
<feature type="domain" description="PrcB C-terminal" evidence="2">
    <location>
        <begin position="89"/>
        <end position="142"/>
    </location>
</feature>
<dbReference type="InterPro" id="IPR025748">
    <property type="entry name" value="PrcB_C_dom"/>
</dbReference>
<keyword evidence="4" id="KW-1185">Reference proteome</keyword>
<organism evidence="3 4">
    <name type="scientific">Chryseobacterium terrae</name>
    <dbReference type="NCBI Taxonomy" id="3163299"/>
    <lineage>
        <taxon>Bacteria</taxon>
        <taxon>Pseudomonadati</taxon>
        <taxon>Bacteroidota</taxon>
        <taxon>Flavobacteriia</taxon>
        <taxon>Flavobacteriales</taxon>
        <taxon>Weeksellaceae</taxon>
        <taxon>Chryseobacterium group</taxon>
        <taxon>Chryseobacterium</taxon>
    </lineage>
</organism>
<accession>A0ABW8Y034</accession>
<dbReference type="EMBL" id="JBELPY010000002">
    <property type="protein sequence ID" value="MFL9833511.1"/>
    <property type="molecule type" value="Genomic_DNA"/>
</dbReference>
<dbReference type="RefSeq" id="WP_408088424.1">
    <property type="nucleotide sequence ID" value="NZ_JBELPY010000002.1"/>
</dbReference>
<evidence type="ECO:0000256" key="1">
    <source>
        <dbReference type="SAM" id="SignalP"/>
    </source>
</evidence>
<dbReference type="GO" id="GO:0008233">
    <property type="term" value="F:peptidase activity"/>
    <property type="evidence" value="ECO:0007669"/>
    <property type="project" value="UniProtKB-KW"/>
</dbReference>
<feature type="signal peptide" evidence="1">
    <location>
        <begin position="1"/>
        <end position="18"/>
    </location>
</feature>
<evidence type="ECO:0000259" key="2">
    <source>
        <dbReference type="Pfam" id="PF14343"/>
    </source>
</evidence>
<dbReference type="GO" id="GO:0006508">
    <property type="term" value="P:proteolysis"/>
    <property type="evidence" value="ECO:0007669"/>
    <property type="project" value="UniProtKB-KW"/>
</dbReference>
<evidence type="ECO:0000313" key="3">
    <source>
        <dbReference type="EMBL" id="MFL9833511.1"/>
    </source>
</evidence>
<keyword evidence="3" id="KW-0378">Hydrolase</keyword>
<sequence length="151" mass="16778">MKKLLLFLLISILFINYSCDSKDENIDSKTQVNFQLIGKGELIGNSLPQQNLAITNSTQWTALLNTLDSNNNTSAGFTETNIDFNQYMIIAVFDQTYLNGGHSIDITAIDETSLNIQVNVENLSPGNLTTVVTQPYHIVKIPKIVKPVVFN</sequence>
<evidence type="ECO:0000313" key="4">
    <source>
        <dbReference type="Proteomes" id="UP001629058"/>
    </source>
</evidence>
<gene>
    <name evidence="3" type="ORF">ABS765_05650</name>
</gene>
<reference evidence="3 4" key="1">
    <citation type="submission" date="2024-06" db="EMBL/GenBank/DDBJ databases">
        <authorList>
            <person name="Kaempfer P."/>
            <person name="Viver T."/>
        </authorList>
    </citation>
    <scope>NUCLEOTIDE SEQUENCE [LARGE SCALE GENOMIC DNA]</scope>
    <source>
        <strain evidence="3 4">ST-37</strain>
    </source>
</reference>
<dbReference type="Proteomes" id="UP001629058">
    <property type="component" value="Unassembled WGS sequence"/>
</dbReference>
<comment type="caution">
    <text evidence="3">The sequence shown here is derived from an EMBL/GenBank/DDBJ whole genome shotgun (WGS) entry which is preliminary data.</text>
</comment>
<feature type="chain" id="PRO_5047464452" evidence="1">
    <location>
        <begin position="19"/>
        <end position="151"/>
    </location>
</feature>
<protein>
    <submittedName>
        <fullName evidence="3">Protease complex subunit PrcB family protein</fullName>
    </submittedName>
</protein>